<evidence type="ECO:0000313" key="2">
    <source>
        <dbReference type="EMBL" id="MBW7454981.1"/>
    </source>
</evidence>
<protein>
    <submittedName>
        <fullName evidence="2">VOC family protein</fullName>
    </submittedName>
</protein>
<dbReference type="Proteomes" id="UP001519887">
    <property type="component" value="Unassembled WGS sequence"/>
</dbReference>
<dbReference type="PANTHER" id="PTHR36110">
    <property type="entry name" value="RING-CLEAVING DIOXYGENASE MHQE-RELATED"/>
    <property type="match status" value="1"/>
</dbReference>
<proteinExistence type="predicted"/>
<dbReference type="Pfam" id="PF00903">
    <property type="entry name" value="Glyoxalase"/>
    <property type="match status" value="1"/>
</dbReference>
<sequence length="171" mass="18714">IPSDHAIKGFGGAVLFSTNAAKTMEVLEHVLGLAREAEDAGYVRFRAAGDTGSVVDIDSSDLEWGAGGAGTVHHIAWRAADFAQHEQWRSAVAEHGYQPTAIIDRQYFNAIYFRESGGILFEIATDPPGFANDEEADALGHQLMLPEWLESKRPQIEANLLPIQVRELEVN</sequence>
<dbReference type="SUPFAM" id="SSF54593">
    <property type="entry name" value="Glyoxalase/Bleomycin resistance protein/Dihydroxybiphenyl dioxygenase"/>
    <property type="match status" value="1"/>
</dbReference>
<keyword evidence="3" id="KW-1185">Reference proteome</keyword>
<dbReference type="Gene3D" id="3.10.180.10">
    <property type="entry name" value="2,3-Dihydroxybiphenyl 1,2-Dioxygenase, domain 1"/>
    <property type="match status" value="1"/>
</dbReference>
<gene>
    <name evidence="2" type="ORF">K0U00_13140</name>
</gene>
<feature type="domain" description="VOC" evidence="1">
    <location>
        <begin position="9"/>
        <end position="126"/>
    </location>
</feature>
<comment type="caution">
    <text evidence="2">The sequence shown here is derived from an EMBL/GenBank/DDBJ whole genome shotgun (WGS) entry which is preliminary data.</text>
</comment>
<dbReference type="InterPro" id="IPR029068">
    <property type="entry name" value="Glyas_Bleomycin-R_OHBP_Dase"/>
</dbReference>
<dbReference type="InterPro" id="IPR052537">
    <property type="entry name" value="Extradiol_RC_dioxygenase"/>
</dbReference>
<dbReference type="PANTHER" id="PTHR36110:SF2">
    <property type="entry name" value="RING-CLEAVING DIOXYGENASE MHQE-RELATED"/>
    <property type="match status" value="1"/>
</dbReference>
<feature type="non-terminal residue" evidence="2">
    <location>
        <position position="1"/>
    </location>
</feature>
<dbReference type="InterPro" id="IPR037523">
    <property type="entry name" value="VOC_core"/>
</dbReference>
<evidence type="ECO:0000259" key="1">
    <source>
        <dbReference type="PROSITE" id="PS51819"/>
    </source>
</evidence>
<organism evidence="2 3">
    <name type="scientific">Paenibacillus sepulcri</name>
    <dbReference type="NCBI Taxonomy" id="359917"/>
    <lineage>
        <taxon>Bacteria</taxon>
        <taxon>Bacillati</taxon>
        <taxon>Bacillota</taxon>
        <taxon>Bacilli</taxon>
        <taxon>Bacillales</taxon>
        <taxon>Paenibacillaceae</taxon>
        <taxon>Paenibacillus</taxon>
    </lineage>
</organism>
<name>A0ABS7C2M9_9BACL</name>
<dbReference type="InterPro" id="IPR004360">
    <property type="entry name" value="Glyas_Fos-R_dOase_dom"/>
</dbReference>
<dbReference type="PROSITE" id="PS51819">
    <property type="entry name" value="VOC"/>
    <property type="match status" value="1"/>
</dbReference>
<accession>A0ABS7C2M9</accession>
<evidence type="ECO:0000313" key="3">
    <source>
        <dbReference type="Proteomes" id="UP001519887"/>
    </source>
</evidence>
<dbReference type="CDD" id="cd08347">
    <property type="entry name" value="PcpA_C_like"/>
    <property type="match status" value="1"/>
</dbReference>
<reference evidence="2 3" key="1">
    <citation type="submission" date="2021-07" db="EMBL/GenBank/DDBJ databases">
        <title>Paenibacillus radiodurans sp. nov., isolated from the southeastern edge of Tengger Desert.</title>
        <authorList>
            <person name="Zhang G."/>
        </authorList>
    </citation>
    <scope>NUCLEOTIDE SEQUENCE [LARGE SCALE GENOMIC DNA]</scope>
    <source>
        <strain evidence="2 3">CCM 7311</strain>
    </source>
</reference>
<dbReference type="EMBL" id="JAHZIK010000283">
    <property type="protein sequence ID" value="MBW7454981.1"/>
    <property type="molecule type" value="Genomic_DNA"/>
</dbReference>